<keyword evidence="2" id="KW-1185">Reference proteome</keyword>
<protein>
    <submittedName>
        <fullName evidence="1">Uncharacterized protein</fullName>
    </submittedName>
</protein>
<dbReference type="OrthoDB" id="65743at2"/>
<name>A0A2K3UYM6_9DEIO</name>
<dbReference type="EMBL" id="PPPD01000001">
    <property type="protein sequence ID" value="PNY81634.1"/>
    <property type="molecule type" value="Genomic_DNA"/>
</dbReference>
<organism evidence="1 2">
    <name type="scientific">Deinococcus koreensis</name>
    <dbReference type="NCBI Taxonomy" id="2054903"/>
    <lineage>
        <taxon>Bacteria</taxon>
        <taxon>Thermotogati</taxon>
        <taxon>Deinococcota</taxon>
        <taxon>Deinococci</taxon>
        <taxon>Deinococcales</taxon>
        <taxon>Deinococcaceae</taxon>
        <taxon>Deinococcus</taxon>
    </lineage>
</organism>
<accession>A0A2K3UYM6</accession>
<gene>
    <name evidence="1" type="ORF">CVO96_09840</name>
</gene>
<dbReference type="RefSeq" id="WP_103312075.1">
    <property type="nucleotide sequence ID" value="NZ_PPPD01000001.1"/>
</dbReference>
<evidence type="ECO:0000313" key="1">
    <source>
        <dbReference type="EMBL" id="PNY81634.1"/>
    </source>
</evidence>
<proteinExistence type="predicted"/>
<evidence type="ECO:0000313" key="2">
    <source>
        <dbReference type="Proteomes" id="UP000236379"/>
    </source>
</evidence>
<sequence length="244" mass="26829">MTDHKWRCGALLGVLTLVPGTGAAGWREGSYADIGTWQQVRFWCDTPARVLAVTSPARVPGPATLSEWIGNQRRTSPFRMERDDAGAGNVYTPLTPAGQPAAQTPRFFVHRSNIENVSDPAYRLSRINEFRVPAGTFRCRYVPQAAVLAATAKHSITVWEAGRRVTYASRNRGGTPGVFLTGGVHTTTAQGRERYVWTRAGYRYELEVGNPDAGARAGGVLNVWRGDRRLSSWPLLAYTLSLPK</sequence>
<reference evidence="1 2" key="1">
    <citation type="submission" date="2018-01" db="EMBL/GenBank/DDBJ databases">
        <title>Deinococcus koreensis sp. nov., a radiation-resistant bacterium isolated from river water.</title>
        <authorList>
            <person name="Choi A."/>
        </authorList>
    </citation>
    <scope>NUCLEOTIDE SEQUENCE [LARGE SCALE GENOMIC DNA]</scope>
    <source>
        <strain evidence="1 2">SJW1-2</strain>
    </source>
</reference>
<dbReference type="Proteomes" id="UP000236379">
    <property type="component" value="Unassembled WGS sequence"/>
</dbReference>
<comment type="caution">
    <text evidence="1">The sequence shown here is derived from an EMBL/GenBank/DDBJ whole genome shotgun (WGS) entry which is preliminary data.</text>
</comment>
<dbReference type="AlphaFoldDB" id="A0A2K3UYM6"/>